<dbReference type="Gene3D" id="2.40.50.100">
    <property type="match status" value="1"/>
</dbReference>
<name>B8JGA0_ANAD2</name>
<dbReference type="InterPro" id="IPR058625">
    <property type="entry name" value="MdtA-like_BSH"/>
</dbReference>
<feature type="compositionally biased region" description="Gly residues" evidence="3">
    <location>
        <begin position="413"/>
        <end position="430"/>
    </location>
</feature>
<feature type="domain" description="Multidrug resistance protein MdtA-like alpha-helical hairpin" evidence="4">
    <location>
        <begin position="110"/>
        <end position="184"/>
    </location>
</feature>
<feature type="compositionally biased region" description="Low complexity" evidence="3">
    <location>
        <begin position="328"/>
        <end position="346"/>
    </location>
</feature>
<dbReference type="GO" id="GO:1990281">
    <property type="term" value="C:efflux pump complex"/>
    <property type="evidence" value="ECO:0007669"/>
    <property type="project" value="TreeGrafter"/>
</dbReference>
<evidence type="ECO:0000256" key="2">
    <source>
        <dbReference type="SAM" id="Coils"/>
    </source>
</evidence>
<evidence type="ECO:0000313" key="8">
    <source>
        <dbReference type="Proteomes" id="UP000007089"/>
    </source>
</evidence>
<evidence type="ECO:0000259" key="4">
    <source>
        <dbReference type="Pfam" id="PF25876"/>
    </source>
</evidence>
<dbReference type="InterPro" id="IPR058624">
    <property type="entry name" value="MdtA-like_HH"/>
</dbReference>
<evidence type="ECO:0000256" key="1">
    <source>
        <dbReference type="ARBA" id="ARBA00009477"/>
    </source>
</evidence>
<evidence type="ECO:0000259" key="6">
    <source>
        <dbReference type="Pfam" id="PF25954"/>
    </source>
</evidence>
<dbReference type="PANTHER" id="PTHR30469">
    <property type="entry name" value="MULTIDRUG RESISTANCE PROTEIN MDTA"/>
    <property type="match status" value="1"/>
</dbReference>
<feature type="coiled-coil region" evidence="2">
    <location>
        <begin position="101"/>
        <end position="135"/>
    </location>
</feature>
<dbReference type="Pfam" id="PF25876">
    <property type="entry name" value="HH_MFP_RND"/>
    <property type="match status" value="1"/>
</dbReference>
<dbReference type="Pfam" id="PF25917">
    <property type="entry name" value="BSH_RND"/>
    <property type="match status" value="1"/>
</dbReference>
<feature type="domain" description="Multidrug resistance protein MdtA-like barrel-sandwich hybrid" evidence="5">
    <location>
        <begin position="61"/>
        <end position="215"/>
    </location>
</feature>
<feature type="domain" description="CusB-like beta-barrel" evidence="6">
    <location>
        <begin position="227"/>
        <end position="300"/>
    </location>
</feature>
<evidence type="ECO:0000313" key="7">
    <source>
        <dbReference type="EMBL" id="ACL66503.1"/>
    </source>
</evidence>
<gene>
    <name evidence="7" type="ordered locus">A2cp1_3168</name>
</gene>
<keyword evidence="8" id="KW-1185">Reference proteome</keyword>
<accession>B8JGA0</accession>
<dbReference type="SUPFAM" id="SSF111369">
    <property type="entry name" value="HlyD-like secretion proteins"/>
    <property type="match status" value="1"/>
</dbReference>
<feature type="region of interest" description="Disordered" evidence="3">
    <location>
        <begin position="319"/>
        <end position="364"/>
    </location>
</feature>
<evidence type="ECO:0000256" key="3">
    <source>
        <dbReference type="SAM" id="MobiDB-lite"/>
    </source>
</evidence>
<dbReference type="Pfam" id="PF25954">
    <property type="entry name" value="Beta-barrel_RND_2"/>
    <property type="match status" value="1"/>
</dbReference>
<dbReference type="InterPro" id="IPR006143">
    <property type="entry name" value="RND_pump_MFP"/>
</dbReference>
<dbReference type="HOGENOM" id="CLU_018816_14_1_7"/>
<dbReference type="RefSeq" id="WP_012634221.1">
    <property type="nucleotide sequence ID" value="NC_011891.1"/>
</dbReference>
<protein>
    <submittedName>
        <fullName evidence="7">Efflux transporter, RND family, MFP subunit</fullName>
    </submittedName>
</protein>
<dbReference type="EMBL" id="CP001359">
    <property type="protein sequence ID" value="ACL66503.1"/>
    <property type="molecule type" value="Genomic_DNA"/>
</dbReference>
<organism evidence="7 8">
    <name type="scientific">Anaeromyxobacter dehalogenans (strain ATCC BAA-258 / DSM 21875 / 2CP-1)</name>
    <dbReference type="NCBI Taxonomy" id="455488"/>
    <lineage>
        <taxon>Bacteria</taxon>
        <taxon>Pseudomonadati</taxon>
        <taxon>Myxococcota</taxon>
        <taxon>Myxococcia</taxon>
        <taxon>Myxococcales</taxon>
        <taxon>Cystobacterineae</taxon>
        <taxon>Anaeromyxobacteraceae</taxon>
        <taxon>Anaeromyxobacter</taxon>
    </lineage>
</organism>
<evidence type="ECO:0000259" key="5">
    <source>
        <dbReference type="Pfam" id="PF25917"/>
    </source>
</evidence>
<dbReference type="InterPro" id="IPR058792">
    <property type="entry name" value="Beta-barrel_RND_2"/>
</dbReference>
<proteinExistence type="inferred from homology"/>
<dbReference type="PANTHER" id="PTHR30469:SF33">
    <property type="entry name" value="SLR1207 PROTEIN"/>
    <property type="match status" value="1"/>
</dbReference>
<dbReference type="NCBIfam" id="TIGR01730">
    <property type="entry name" value="RND_mfp"/>
    <property type="match status" value="1"/>
</dbReference>
<dbReference type="AlphaFoldDB" id="B8JGA0"/>
<dbReference type="Gene3D" id="2.40.30.170">
    <property type="match status" value="1"/>
</dbReference>
<dbReference type="KEGG" id="acp:A2cp1_3168"/>
<comment type="similarity">
    <text evidence="1">Belongs to the membrane fusion protein (MFP) (TC 8.A.1) family.</text>
</comment>
<feature type="region of interest" description="Disordered" evidence="3">
    <location>
        <begin position="409"/>
        <end position="430"/>
    </location>
</feature>
<dbReference type="Gene3D" id="1.10.287.470">
    <property type="entry name" value="Helix hairpin bin"/>
    <property type="match status" value="1"/>
</dbReference>
<reference evidence="7" key="1">
    <citation type="submission" date="2009-01" db="EMBL/GenBank/DDBJ databases">
        <title>Complete sequence of Anaeromyxobacter dehalogenans 2CP-1.</title>
        <authorList>
            <consortium name="US DOE Joint Genome Institute"/>
            <person name="Lucas S."/>
            <person name="Copeland A."/>
            <person name="Lapidus A."/>
            <person name="Glavina del Rio T."/>
            <person name="Dalin E."/>
            <person name="Tice H."/>
            <person name="Bruce D."/>
            <person name="Goodwin L."/>
            <person name="Pitluck S."/>
            <person name="Saunders E."/>
            <person name="Brettin T."/>
            <person name="Detter J.C."/>
            <person name="Han C."/>
            <person name="Larimer F."/>
            <person name="Land M."/>
            <person name="Hauser L."/>
            <person name="Kyrpides N."/>
            <person name="Ovchinnikova G."/>
            <person name="Beliaev A.S."/>
            <person name="Richardson P."/>
        </authorList>
    </citation>
    <scope>NUCLEOTIDE SEQUENCE</scope>
    <source>
        <strain evidence="7">2CP-1</strain>
    </source>
</reference>
<dbReference type="GO" id="GO:0015562">
    <property type="term" value="F:efflux transmembrane transporter activity"/>
    <property type="evidence" value="ECO:0007669"/>
    <property type="project" value="TreeGrafter"/>
</dbReference>
<feature type="compositionally biased region" description="Basic and acidic residues" evidence="3">
    <location>
        <begin position="347"/>
        <end position="363"/>
    </location>
</feature>
<dbReference type="Proteomes" id="UP000007089">
    <property type="component" value="Chromosome"/>
</dbReference>
<keyword evidence="2" id="KW-0175">Coiled coil</keyword>
<sequence>MTRRRLTYAGVAIAALAALLGLWRWRSASSAGEVHYETAKVDRGRVVAKVTATGTLSALVTVQVGSQVSGRISELRADFNSRVRKGEVIARIDPQLFRAAVAQAKANTVAAEGNLAKARAQAADADRQLGRTRQLAERNLVAAADLDTAQANADGARAGVQAAQGTLAQTRAALQQAQVNLGYTDIVSPTNGVVISRNVDVGQTVAASLQAPILFVIAEDLAKMQVDTSVAEADVGRLRAGMPATFTVDAYPNEVFSGTVRQVRNASTTVQNVVTYDAVVDVANPELKLKPGMTATVTFVYAQRDDVLRVPNAALRFRPPPGLKRPVQGAQAQEAAAPAGQGARAAARPDRSGGDGARARPEGGRTVWVLRGEARDPVPVAVQTGITDGSATELVSGDLREGDAVVTDATGGAASGRQGGGGGAMRRGPF</sequence>